<dbReference type="InterPro" id="IPR052766">
    <property type="entry name" value="S41A_metabolite_peptidase"/>
</dbReference>
<dbReference type="Gene3D" id="3.90.226.10">
    <property type="entry name" value="2-enoyl-CoA Hydratase, Chain A, domain 1"/>
    <property type="match status" value="1"/>
</dbReference>
<sequence>MGSLFSWGLLALAAKQISAVPAPTRRQSASVCERIYSVASPYLQSGQSVNFPAEDAYACLKEIPFDADRGVNFVDQLRKSIAWQSTLDLLKSPPDGSKGVDILGGLDDIQQKARTNGYSGQLDFDTDLKNLIDSANDGHFNIAPCSMAIFSFQFDVGLVSVAESTTSQPKIYEAQSIIQDLPLDPIATIDGKDVVEFLEDMAALGNSQDADARYNQLFTNIGRLGNNNTLVGTFAWRGGYYTGYSSINYTTANGTEGTWVGKALIADPSTYTYSSGQQLYDAFCLPPASATGGPPSDVPTSLLTDTIEPTSLPTQTDEPSAVTTIDVVTKRQEPAAPSTTGAPTVPTDPAYFPAAVARDPYNLIAGYFLDGSREDTAVLNIPTFDNNEGFPQNETLTGFIPAASSLIEQAKAAGRTKLIIDLTGNGGGNIMLAADQLDPSLSYVFEFAWQYQLAAPDGGPTNWKSYTDMLGPDGSGLTAPQFFEDFSKTTTQIPGIAGVPLPFQEPPFSADNILLVTDGVCASTCSNFVALMMEVAKVQHTVAWGGRPNTNAMQLVGGVRGSNVLSFDTVANQLGGVRDYIVNKTQEGKPPLTDDQLQTALSLRPLTTTEYPIRLYNGHINFRNAYYNGSDLPLQFDHQAAGCRLFYTAENIRNPASRWTDSAEAVWGNGSKGCQAPPLNITSTATTTSSSSPTESSESSTASATNAGTRAASASMMLAVALTAAVALL</sequence>
<dbReference type="RefSeq" id="XP_018002181.1">
    <property type="nucleotide sequence ID" value="XM_018150253.1"/>
</dbReference>
<feature type="domain" description="CPAF-like PDZ" evidence="3">
    <location>
        <begin position="151"/>
        <end position="267"/>
    </location>
</feature>
<feature type="signal peptide" evidence="2">
    <location>
        <begin position="1"/>
        <end position="19"/>
    </location>
</feature>
<dbReference type="GeneID" id="28742133"/>
<dbReference type="Pfam" id="PF23658">
    <property type="entry name" value="PDZ_CPAF_rel"/>
    <property type="match status" value="1"/>
</dbReference>
<dbReference type="STRING" id="1664694.A0A0N0NP23"/>
<keyword evidence="5" id="KW-1185">Reference proteome</keyword>
<evidence type="ECO:0000313" key="5">
    <source>
        <dbReference type="Proteomes" id="UP000038010"/>
    </source>
</evidence>
<dbReference type="PANTHER" id="PTHR37049">
    <property type="entry name" value="PEPTIDASE S41 FAMILY PROTEIN"/>
    <property type="match status" value="1"/>
</dbReference>
<protein>
    <recommendedName>
        <fullName evidence="3">CPAF-like PDZ domain-containing protein</fullName>
    </recommendedName>
</protein>
<dbReference type="SUPFAM" id="SSF52096">
    <property type="entry name" value="ClpP/crotonase"/>
    <property type="match status" value="1"/>
</dbReference>
<accession>A0A0N0NP23</accession>
<name>A0A0N0NP23_9EURO</name>
<proteinExistence type="predicted"/>
<evidence type="ECO:0000256" key="1">
    <source>
        <dbReference type="SAM" id="MobiDB-lite"/>
    </source>
</evidence>
<gene>
    <name evidence="4" type="ORF">AB675_9695</name>
</gene>
<keyword evidence="2" id="KW-0732">Signal</keyword>
<evidence type="ECO:0000256" key="2">
    <source>
        <dbReference type="SAM" id="SignalP"/>
    </source>
</evidence>
<comment type="caution">
    <text evidence="4">The sequence shown here is derived from an EMBL/GenBank/DDBJ whole genome shotgun (WGS) entry which is preliminary data.</text>
</comment>
<dbReference type="Proteomes" id="UP000038010">
    <property type="component" value="Unassembled WGS sequence"/>
</dbReference>
<dbReference type="PANTHER" id="PTHR37049:SF4">
    <property type="entry name" value="RHODANESE DOMAIN-CONTAINING PROTEIN"/>
    <property type="match status" value="1"/>
</dbReference>
<organism evidence="4 5">
    <name type="scientific">Cyphellophora attinorum</name>
    <dbReference type="NCBI Taxonomy" id="1664694"/>
    <lineage>
        <taxon>Eukaryota</taxon>
        <taxon>Fungi</taxon>
        <taxon>Dikarya</taxon>
        <taxon>Ascomycota</taxon>
        <taxon>Pezizomycotina</taxon>
        <taxon>Eurotiomycetes</taxon>
        <taxon>Chaetothyriomycetidae</taxon>
        <taxon>Chaetothyriales</taxon>
        <taxon>Cyphellophoraceae</taxon>
        <taxon>Cyphellophora</taxon>
    </lineage>
</organism>
<dbReference type="AlphaFoldDB" id="A0A0N0NP23"/>
<dbReference type="InterPro" id="IPR029045">
    <property type="entry name" value="ClpP/crotonase-like_dom_sf"/>
</dbReference>
<reference evidence="4 5" key="1">
    <citation type="submission" date="2015-06" db="EMBL/GenBank/DDBJ databases">
        <title>Draft genome of the ant-associated black yeast Phialophora attae CBS 131958.</title>
        <authorList>
            <person name="Moreno L.F."/>
            <person name="Stielow B.J."/>
            <person name="de Hoog S."/>
            <person name="Vicente V.A."/>
            <person name="Weiss V.A."/>
            <person name="de Vries M."/>
            <person name="Cruz L.M."/>
            <person name="Souza E.M."/>
        </authorList>
    </citation>
    <scope>NUCLEOTIDE SEQUENCE [LARGE SCALE GENOMIC DNA]</scope>
    <source>
        <strain evidence="4 5">CBS 131958</strain>
    </source>
</reference>
<dbReference type="InterPro" id="IPR056186">
    <property type="entry name" value="PDZ_CPAF-rel"/>
</dbReference>
<feature type="chain" id="PRO_5005856884" description="CPAF-like PDZ domain-containing protein" evidence="2">
    <location>
        <begin position="20"/>
        <end position="729"/>
    </location>
</feature>
<dbReference type="VEuPathDB" id="FungiDB:AB675_9695"/>
<feature type="region of interest" description="Disordered" evidence="1">
    <location>
        <begin position="672"/>
        <end position="705"/>
    </location>
</feature>
<feature type="compositionally biased region" description="Low complexity" evidence="1">
    <location>
        <begin position="682"/>
        <end position="705"/>
    </location>
</feature>
<dbReference type="OrthoDB" id="27214at2759"/>
<evidence type="ECO:0000259" key="3">
    <source>
        <dbReference type="Pfam" id="PF23658"/>
    </source>
</evidence>
<evidence type="ECO:0000313" key="4">
    <source>
        <dbReference type="EMBL" id="KPI42218.1"/>
    </source>
</evidence>
<dbReference type="EMBL" id="LFJN01000007">
    <property type="protein sequence ID" value="KPI42218.1"/>
    <property type="molecule type" value="Genomic_DNA"/>
</dbReference>